<keyword evidence="4" id="KW-0645">Protease</keyword>
<dbReference type="EMBL" id="JATAAI010000017">
    <property type="protein sequence ID" value="KAK1739601.1"/>
    <property type="molecule type" value="Genomic_DNA"/>
</dbReference>
<gene>
    <name evidence="4" type="ORF">QTG54_009360</name>
</gene>
<accession>A0AAD9D9X2</accession>
<evidence type="ECO:0000313" key="5">
    <source>
        <dbReference type="Proteomes" id="UP001224775"/>
    </source>
</evidence>
<reference evidence="4" key="1">
    <citation type="submission" date="2023-06" db="EMBL/GenBank/DDBJ databases">
        <title>Survivors Of The Sea: Transcriptome response of Skeletonema marinoi to long-term dormancy.</title>
        <authorList>
            <person name="Pinder M.I.M."/>
            <person name="Kourtchenko O."/>
            <person name="Robertson E.K."/>
            <person name="Larsson T."/>
            <person name="Maumus F."/>
            <person name="Osuna-Cruz C.M."/>
            <person name="Vancaester E."/>
            <person name="Stenow R."/>
            <person name="Vandepoele K."/>
            <person name="Ploug H."/>
            <person name="Bruchert V."/>
            <person name="Godhe A."/>
            <person name="Topel M."/>
        </authorList>
    </citation>
    <scope>NUCLEOTIDE SEQUENCE</scope>
    <source>
        <strain evidence="4">R05AC</strain>
    </source>
</reference>
<feature type="chain" id="PRO_5042121557" evidence="2">
    <location>
        <begin position="31"/>
        <end position="528"/>
    </location>
</feature>
<dbReference type="AlphaFoldDB" id="A0AAD9D9X2"/>
<proteinExistence type="predicted"/>
<evidence type="ECO:0000259" key="3">
    <source>
        <dbReference type="Pfam" id="PF02190"/>
    </source>
</evidence>
<dbReference type="SUPFAM" id="SSF88697">
    <property type="entry name" value="PUA domain-like"/>
    <property type="match status" value="1"/>
</dbReference>
<evidence type="ECO:0000256" key="1">
    <source>
        <dbReference type="SAM" id="MobiDB-lite"/>
    </source>
</evidence>
<dbReference type="GO" id="GO:0006508">
    <property type="term" value="P:proteolysis"/>
    <property type="evidence" value="ECO:0007669"/>
    <property type="project" value="UniProtKB-KW"/>
</dbReference>
<keyword evidence="5" id="KW-1185">Reference proteome</keyword>
<sequence>MRTSLGTKPRSIMSAAAIILLCFMPFSVSAFATIQQQALHAPTKKTLSLSNSDNNGGDDGGIDDFESNRMDIVRSLQKSFYMPESPKAIPDSDNNDEAASYVTSSCPRAQLDESTGKIINLPLWRVGWIETPGRRNCLNVHEGIYTHMFESILSTQSETNDPLYFGHLYLPGGTKAAKSGEERYRLKTWREELDDDDRFDNYSKSSTLNAPDISTPSVDRSAVVGCLMQIVDHRRMEDGRLMLLVQAVERFVVDEVLETLPYSVANVQILLDKEDFQFKGDDNDKNEQVDENFCKYLRGDAVTASFFYHDYEFNKPKLPLGEKNNSYLSKDDVPWLEISNLLPFAGYSSDDVSLNAANEKSSSMQESLLSSINNGDASSNFAEGELSMEEQLFNGGILWDPPSIQNVIVRRSLDTSDCDALETLLWLAMDDFCRATGFNLPEEVRVLMPPEMDYLDQMPSEHALSPLYPKIRRQRRLSYLAPALIENLEEVGKGIRHIWLNTPSTNARLRGALERYDYLNNKLMGQFE</sequence>
<dbReference type="PANTHER" id="PTHR46732">
    <property type="entry name" value="ATP-DEPENDENT PROTEASE LA (LON) DOMAIN PROTEIN"/>
    <property type="match status" value="1"/>
</dbReference>
<keyword evidence="4" id="KW-0378">Hydrolase</keyword>
<dbReference type="Pfam" id="PF02190">
    <property type="entry name" value="LON_substr_bdg"/>
    <property type="match status" value="1"/>
</dbReference>
<evidence type="ECO:0000256" key="2">
    <source>
        <dbReference type="SAM" id="SignalP"/>
    </source>
</evidence>
<dbReference type="Proteomes" id="UP001224775">
    <property type="component" value="Unassembled WGS sequence"/>
</dbReference>
<protein>
    <submittedName>
        <fullName evidence="4">Lon protease domain-containing protein</fullName>
        <ecNumber evidence="4">3.4.21.53</ecNumber>
    </submittedName>
</protein>
<feature type="region of interest" description="Disordered" evidence="1">
    <location>
        <begin position="42"/>
        <end position="64"/>
    </location>
</feature>
<organism evidence="4 5">
    <name type="scientific">Skeletonema marinoi</name>
    <dbReference type="NCBI Taxonomy" id="267567"/>
    <lineage>
        <taxon>Eukaryota</taxon>
        <taxon>Sar</taxon>
        <taxon>Stramenopiles</taxon>
        <taxon>Ochrophyta</taxon>
        <taxon>Bacillariophyta</taxon>
        <taxon>Coscinodiscophyceae</taxon>
        <taxon>Thalassiosirophycidae</taxon>
        <taxon>Thalassiosirales</taxon>
        <taxon>Skeletonemataceae</taxon>
        <taxon>Skeletonema</taxon>
        <taxon>Skeletonema marinoi-dohrnii complex</taxon>
    </lineage>
</organism>
<dbReference type="Gene3D" id="2.30.130.40">
    <property type="entry name" value="LON domain-like"/>
    <property type="match status" value="1"/>
</dbReference>
<feature type="domain" description="Lon N-terminal" evidence="3">
    <location>
        <begin position="164"/>
        <end position="284"/>
    </location>
</feature>
<dbReference type="EC" id="3.4.21.53" evidence="4"/>
<keyword evidence="2" id="KW-0732">Signal</keyword>
<feature type="signal peptide" evidence="2">
    <location>
        <begin position="1"/>
        <end position="30"/>
    </location>
</feature>
<dbReference type="GO" id="GO:0004252">
    <property type="term" value="F:serine-type endopeptidase activity"/>
    <property type="evidence" value="ECO:0007669"/>
    <property type="project" value="UniProtKB-EC"/>
</dbReference>
<comment type="caution">
    <text evidence="4">The sequence shown here is derived from an EMBL/GenBank/DDBJ whole genome shotgun (WGS) entry which is preliminary data.</text>
</comment>
<dbReference type="PANTHER" id="PTHR46732:SF8">
    <property type="entry name" value="ATP-DEPENDENT PROTEASE LA (LON) DOMAIN PROTEIN"/>
    <property type="match status" value="1"/>
</dbReference>
<dbReference type="InterPro" id="IPR046336">
    <property type="entry name" value="Lon_prtase_N_sf"/>
</dbReference>
<dbReference type="InterPro" id="IPR003111">
    <property type="entry name" value="Lon_prtase_N"/>
</dbReference>
<name>A0AAD9D9X2_9STRA</name>
<dbReference type="InterPro" id="IPR015947">
    <property type="entry name" value="PUA-like_sf"/>
</dbReference>
<evidence type="ECO:0000313" key="4">
    <source>
        <dbReference type="EMBL" id="KAK1739601.1"/>
    </source>
</evidence>